<evidence type="ECO:0000256" key="1">
    <source>
        <dbReference type="SAM" id="Coils"/>
    </source>
</evidence>
<feature type="compositionally biased region" description="Polar residues" evidence="2">
    <location>
        <begin position="31"/>
        <end position="41"/>
    </location>
</feature>
<protein>
    <submittedName>
        <fullName evidence="3">Uncharacterized protein</fullName>
    </submittedName>
</protein>
<comment type="caution">
    <text evidence="3">The sequence shown here is derived from an EMBL/GenBank/DDBJ whole genome shotgun (WGS) entry which is preliminary data.</text>
</comment>
<keyword evidence="4" id="KW-1185">Reference proteome</keyword>
<feature type="region of interest" description="Disordered" evidence="2">
    <location>
        <begin position="1"/>
        <end position="53"/>
    </location>
</feature>
<evidence type="ECO:0000256" key="2">
    <source>
        <dbReference type="SAM" id="MobiDB-lite"/>
    </source>
</evidence>
<accession>A0A9P6FJJ7</accession>
<keyword evidence="1" id="KW-0175">Coiled coil</keyword>
<evidence type="ECO:0000313" key="3">
    <source>
        <dbReference type="EMBL" id="KAF9558381.1"/>
    </source>
</evidence>
<evidence type="ECO:0000313" key="4">
    <source>
        <dbReference type="Proteomes" id="UP000780801"/>
    </source>
</evidence>
<proteinExistence type="predicted"/>
<dbReference type="Proteomes" id="UP000780801">
    <property type="component" value="Unassembled WGS sequence"/>
</dbReference>
<name>A0A9P6FJJ7_9FUNG</name>
<feature type="coiled-coil region" evidence="1">
    <location>
        <begin position="133"/>
        <end position="160"/>
    </location>
</feature>
<feature type="non-terminal residue" evidence="3">
    <location>
        <position position="1"/>
    </location>
</feature>
<reference evidence="3" key="1">
    <citation type="journal article" date="2020" name="Fungal Divers.">
        <title>Resolving the Mortierellaceae phylogeny through synthesis of multi-gene phylogenetics and phylogenomics.</title>
        <authorList>
            <person name="Vandepol N."/>
            <person name="Liber J."/>
            <person name="Desiro A."/>
            <person name="Na H."/>
            <person name="Kennedy M."/>
            <person name="Barry K."/>
            <person name="Grigoriev I.V."/>
            <person name="Miller A.N."/>
            <person name="O'Donnell K."/>
            <person name="Stajich J.E."/>
            <person name="Bonito G."/>
        </authorList>
    </citation>
    <scope>NUCLEOTIDE SEQUENCE</scope>
    <source>
        <strain evidence="3">KOD1015</strain>
    </source>
</reference>
<dbReference type="AlphaFoldDB" id="A0A9P6FJJ7"/>
<feature type="non-terminal residue" evidence="3">
    <location>
        <position position="182"/>
    </location>
</feature>
<dbReference type="EMBL" id="JAABOA010006565">
    <property type="protein sequence ID" value="KAF9558381.1"/>
    <property type="molecule type" value="Genomic_DNA"/>
</dbReference>
<organism evidence="3 4">
    <name type="scientific">Lunasporangiospora selenospora</name>
    <dbReference type="NCBI Taxonomy" id="979761"/>
    <lineage>
        <taxon>Eukaryota</taxon>
        <taxon>Fungi</taxon>
        <taxon>Fungi incertae sedis</taxon>
        <taxon>Mucoromycota</taxon>
        <taxon>Mortierellomycotina</taxon>
        <taxon>Mortierellomycetes</taxon>
        <taxon>Mortierellales</taxon>
        <taxon>Mortierellaceae</taxon>
        <taxon>Lunasporangiospora</taxon>
    </lineage>
</organism>
<gene>
    <name evidence="3" type="ORF">BGW38_009127</name>
</gene>
<sequence>DRVLIEEPPCEDDQPQPSPYAFTGEIPRTPPAQTQFRTPGISSPSPTSSDYRPVATTYTSNELLAFRQGYDAQLFQLSGHMVSLTSAGITRETTTAIQIIQRQMDDIRANSNRVSETLFKCYPTESMLEERRITRREQNIKRCEATLEALTKRYQESRVSLTSIEIEHTSALKAQHQMLLKI</sequence>